<dbReference type="InterPro" id="IPR055414">
    <property type="entry name" value="LRR_R13L4/SHOC2-like"/>
</dbReference>
<dbReference type="InterPro" id="IPR058922">
    <property type="entry name" value="WHD_DRP"/>
</dbReference>
<accession>A0AAW2S087</accession>
<dbReference type="Gene3D" id="1.10.10.10">
    <property type="entry name" value="Winged helix-like DNA-binding domain superfamily/Winged helix DNA-binding domain"/>
    <property type="match status" value="1"/>
</dbReference>
<dbReference type="PANTHER" id="PTHR15140">
    <property type="entry name" value="TUBULIN-SPECIFIC CHAPERONE E"/>
    <property type="match status" value="1"/>
</dbReference>
<dbReference type="Pfam" id="PF00931">
    <property type="entry name" value="NB-ARC"/>
    <property type="match status" value="1"/>
</dbReference>
<evidence type="ECO:0000256" key="5">
    <source>
        <dbReference type="ARBA" id="ARBA00022821"/>
    </source>
</evidence>
<name>A0AAW2S087_SESRA</name>
<feature type="region of interest" description="Disordered" evidence="7">
    <location>
        <begin position="1"/>
        <end position="36"/>
    </location>
</feature>
<dbReference type="SUPFAM" id="SSF52058">
    <property type="entry name" value="L domain-like"/>
    <property type="match status" value="1"/>
</dbReference>
<dbReference type="PANTHER" id="PTHR15140:SF33">
    <property type="entry name" value="LATE BLIGHT RESISTANCE PROTEIN HOMOLOG R1A-3 ISOFORM X1"/>
    <property type="match status" value="1"/>
</dbReference>
<reference evidence="11" key="1">
    <citation type="submission" date="2020-06" db="EMBL/GenBank/DDBJ databases">
        <authorList>
            <person name="Li T."/>
            <person name="Hu X."/>
            <person name="Zhang T."/>
            <person name="Song X."/>
            <person name="Zhang H."/>
            <person name="Dai N."/>
            <person name="Sheng W."/>
            <person name="Hou X."/>
            <person name="Wei L."/>
        </authorList>
    </citation>
    <scope>NUCLEOTIDE SEQUENCE</scope>
    <source>
        <strain evidence="11">G02</strain>
        <tissue evidence="11">Leaf</tissue>
    </source>
</reference>
<dbReference type="InterPro" id="IPR002182">
    <property type="entry name" value="NB-ARC"/>
</dbReference>
<dbReference type="Gene3D" id="3.80.10.10">
    <property type="entry name" value="Ribonuclease Inhibitor"/>
    <property type="match status" value="1"/>
</dbReference>
<organism evidence="11">
    <name type="scientific">Sesamum radiatum</name>
    <name type="common">Black benniseed</name>
    <dbReference type="NCBI Taxonomy" id="300843"/>
    <lineage>
        <taxon>Eukaryota</taxon>
        <taxon>Viridiplantae</taxon>
        <taxon>Streptophyta</taxon>
        <taxon>Embryophyta</taxon>
        <taxon>Tracheophyta</taxon>
        <taxon>Spermatophyta</taxon>
        <taxon>Magnoliopsida</taxon>
        <taxon>eudicotyledons</taxon>
        <taxon>Gunneridae</taxon>
        <taxon>Pentapetalae</taxon>
        <taxon>asterids</taxon>
        <taxon>lamiids</taxon>
        <taxon>Lamiales</taxon>
        <taxon>Pedaliaceae</taxon>
        <taxon>Sesamum</taxon>
    </lineage>
</organism>
<feature type="domain" description="NB-ARC" evidence="8">
    <location>
        <begin position="80"/>
        <end position="135"/>
    </location>
</feature>
<evidence type="ECO:0000256" key="2">
    <source>
        <dbReference type="ARBA" id="ARBA00022614"/>
    </source>
</evidence>
<dbReference type="GO" id="GO:0005524">
    <property type="term" value="F:ATP binding"/>
    <property type="evidence" value="ECO:0007669"/>
    <property type="project" value="UniProtKB-KW"/>
</dbReference>
<evidence type="ECO:0000256" key="3">
    <source>
        <dbReference type="ARBA" id="ARBA00022737"/>
    </source>
</evidence>
<dbReference type="FunFam" id="1.10.10.10:FF:000322">
    <property type="entry name" value="Probable disease resistance protein At1g63360"/>
    <property type="match status" value="1"/>
</dbReference>
<dbReference type="Gene3D" id="1.10.8.430">
    <property type="entry name" value="Helical domain of apoptotic protease-activating factors"/>
    <property type="match status" value="1"/>
</dbReference>
<proteinExistence type="inferred from homology"/>
<dbReference type="InterPro" id="IPR042197">
    <property type="entry name" value="Apaf_helical"/>
</dbReference>
<feature type="domain" description="Disease resistance R13L4/SHOC-2-like LRR" evidence="10">
    <location>
        <begin position="345"/>
        <end position="623"/>
    </location>
</feature>
<sequence>MVKKIVEEHGGEELQQVPKSSLRPEEDDAIHSSETDDFCGNKSKMVGLEDEICELENLLIHRWPSDRRIVSLVGMAGIKVWSELEKLFPDNKIGSRILLTTRLHGVAVCACSYRVRKRFLNDEESWYLLREKVFDGGRSCPPQLEKAGKKIAKNCEGLPLAIVAVARHLSQAETITEDWEKVAKDEDLAVIGEDEEVSKAVSLSYMYLSYLLKPCFLYTGVFPRDYQIRASKLIKLWCSEGFVEANPTKSLEELAMEYLEDLVSSSVVLDCERSFSTRTKTCRVHSVFRYLCINEAKNNNFFHVINSTTNAGPENIKLHRRLCIHNNALLGIKDVRKSMASSSYLRSLLCTGPHHQYPVRICLDFRFLRVLDALSIRFYKFPIEVVKLLHLRYLAFTYNGKLPASISELKNLRYLIVHQYLRIISSGAYRLYLPRQIWKMQQLRHLEVMGSDLPDPKSMDALLPNLSTLLCISPKSCTRRVFRSMPNLKKLGIQIELAVDAAETSCCFDHLADLHQLESLKCFVVNPNPKLQVVALPNHICFFPLGLKKLTLSGLGFPWECMSSIALLLKLEVLKLQCYAFQGAEWVASHHKFLYLKHLVLEDIDLEYWYADCDSFRSLQGLIVRHCYKLKTIPLGIGEVPTLQMIELVDCNPSAVAAARKILEDQQTLGNYDLQVCVKSSDKDLKVKP</sequence>
<gene>
    <name evidence="11" type="ORF">Sradi_2908400</name>
</gene>
<evidence type="ECO:0000256" key="7">
    <source>
        <dbReference type="SAM" id="MobiDB-lite"/>
    </source>
</evidence>
<dbReference type="GO" id="GO:0006952">
    <property type="term" value="P:defense response"/>
    <property type="evidence" value="ECO:0007669"/>
    <property type="project" value="UniProtKB-KW"/>
</dbReference>
<dbReference type="InterPro" id="IPR036388">
    <property type="entry name" value="WH-like_DNA-bd_sf"/>
</dbReference>
<feature type="compositionally biased region" description="Basic and acidic residues" evidence="7">
    <location>
        <begin position="1"/>
        <end position="12"/>
    </location>
</feature>
<evidence type="ECO:0000259" key="10">
    <source>
        <dbReference type="Pfam" id="PF23598"/>
    </source>
</evidence>
<feature type="domain" description="Disease resistance protein winged helix" evidence="9">
    <location>
        <begin position="221"/>
        <end position="289"/>
    </location>
</feature>
<dbReference type="EMBL" id="JACGWJ010000012">
    <property type="protein sequence ID" value="KAL0385141.1"/>
    <property type="molecule type" value="Genomic_DNA"/>
</dbReference>
<reference evidence="11" key="2">
    <citation type="journal article" date="2024" name="Plant">
        <title>Genomic evolution and insights into agronomic trait innovations of Sesamum species.</title>
        <authorList>
            <person name="Miao H."/>
            <person name="Wang L."/>
            <person name="Qu L."/>
            <person name="Liu H."/>
            <person name="Sun Y."/>
            <person name="Le M."/>
            <person name="Wang Q."/>
            <person name="Wei S."/>
            <person name="Zheng Y."/>
            <person name="Lin W."/>
            <person name="Duan Y."/>
            <person name="Cao H."/>
            <person name="Xiong S."/>
            <person name="Wang X."/>
            <person name="Wei L."/>
            <person name="Li C."/>
            <person name="Ma Q."/>
            <person name="Ju M."/>
            <person name="Zhao R."/>
            <person name="Li G."/>
            <person name="Mu C."/>
            <person name="Tian Q."/>
            <person name="Mei H."/>
            <person name="Zhang T."/>
            <person name="Gao T."/>
            <person name="Zhang H."/>
        </authorList>
    </citation>
    <scope>NUCLEOTIDE SEQUENCE</scope>
    <source>
        <strain evidence="11">G02</strain>
    </source>
</reference>
<evidence type="ECO:0000256" key="4">
    <source>
        <dbReference type="ARBA" id="ARBA00022741"/>
    </source>
</evidence>
<comment type="caution">
    <text evidence="11">The sequence shown here is derived from an EMBL/GenBank/DDBJ whole genome shotgun (WGS) entry which is preliminary data.</text>
</comment>
<comment type="similarity">
    <text evidence="1">Belongs to the disease resistance NB-LRR family.</text>
</comment>
<keyword evidence="3" id="KW-0677">Repeat</keyword>
<keyword evidence="2" id="KW-0433">Leucine-rich repeat</keyword>
<dbReference type="Pfam" id="PF23559">
    <property type="entry name" value="WHD_DRP"/>
    <property type="match status" value="1"/>
</dbReference>
<evidence type="ECO:0000259" key="9">
    <source>
        <dbReference type="Pfam" id="PF23559"/>
    </source>
</evidence>
<dbReference type="Pfam" id="PF23598">
    <property type="entry name" value="LRR_14"/>
    <property type="match status" value="1"/>
</dbReference>
<dbReference type="GO" id="GO:0043531">
    <property type="term" value="F:ADP binding"/>
    <property type="evidence" value="ECO:0007669"/>
    <property type="project" value="InterPro"/>
</dbReference>
<protein>
    <submittedName>
        <fullName evidence="11">ToMV resistance protein Tm-2(2)</fullName>
    </submittedName>
</protein>
<dbReference type="SUPFAM" id="SSF52540">
    <property type="entry name" value="P-loop containing nucleoside triphosphate hydrolases"/>
    <property type="match status" value="1"/>
</dbReference>
<keyword evidence="5" id="KW-0611">Plant defense</keyword>
<dbReference type="AlphaFoldDB" id="A0AAW2S087"/>
<evidence type="ECO:0000259" key="8">
    <source>
        <dbReference type="Pfam" id="PF00931"/>
    </source>
</evidence>
<keyword evidence="6" id="KW-0067">ATP-binding</keyword>
<dbReference type="InterPro" id="IPR027417">
    <property type="entry name" value="P-loop_NTPase"/>
</dbReference>
<evidence type="ECO:0000256" key="6">
    <source>
        <dbReference type="ARBA" id="ARBA00022840"/>
    </source>
</evidence>
<dbReference type="InterPro" id="IPR032675">
    <property type="entry name" value="LRR_dom_sf"/>
</dbReference>
<keyword evidence="4" id="KW-0547">Nucleotide-binding</keyword>
<evidence type="ECO:0000256" key="1">
    <source>
        <dbReference type="ARBA" id="ARBA00008894"/>
    </source>
</evidence>
<evidence type="ECO:0000313" key="11">
    <source>
        <dbReference type="EMBL" id="KAL0385141.1"/>
    </source>
</evidence>